<feature type="domain" description="Squalene cyclase C-terminal" evidence="8">
    <location>
        <begin position="369"/>
        <end position="700"/>
    </location>
</feature>
<keyword evidence="6 7" id="KW-0413">Isomerase</keyword>
<evidence type="ECO:0000256" key="7">
    <source>
        <dbReference type="RuleBase" id="RU362003"/>
    </source>
</evidence>
<dbReference type="FunFam" id="1.50.10.20:FF:000003">
    <property type="entry name" value="Terpene cyclase/mutase family member"/>
    <property type="match status" value="1"/>
</dbReference>
<reference evidence="10 11" key="1">
    <citation type="journal article" date="2018" name="Mol. Biol. Evol.">
        <title>Broad Genomic Sampling Reveals a Smut Pathogenic Ancestry of the Fungal Clade Ustilaginomycotina.</title>
        <authorList>
            <person name="Kijpornyongpan T."/>
            <person name="Mondo S.J."/>
            <person name="Barry K."/>
            <person name="Sandor L."/>
            <person name="Lee J."/>
            <person name="Lipzen A."/>
            <person name="Pangilinan J."/>
            <person name="LaButti K."/>
            <person name="Hainaut M."/>
            <person name="Henrissat B."/>
            <person name="Grigoriev I.V."/>
            <person name="Spatafora J.W."/>
            <person name="Aime M.C."/>
        </authorList>
    </citation>
    <scope>NUCLEOTIDE SEQUENCE [LARGE SCALE GENOMIC DNA]</scope>
    <source>
        <strain evidence="10 11">MCA 4658</strain>
    </source>
</reference>
<evidence type="ECO:0000313" key="10">
    <source>
        <dbReference type="EMBL" id="PWN45268.1"/>
    </source>
</evidence>
<dbReference type="EC" id="5.4.99.-" evidence="7"/>
<dbReference type="PROSITE" id="PS01074">
    <property type="entry name" value="TERPENE_SYNTHASES"/>
    <property type="match status" value="1"/>
</dbReference>
<dbReference type="PANTHER" id="PTHR11764:SF20">
    <property type="entry name" value="LANOSTEROL SYNTHASE"/>
    <property type="match status" value="1"/>
</dbReference>
<evidence type="ECO:0000259" key="8">
    <source>
        <dbReference type="Pfam" id="PF13243"/>
    </source>
</evidence>
<dbReference type="Gene3D" id="1.50.10.20">
    <property type="match status" value="2"/>
</dbReference>
<dbReference type="RefSeq" id="XP_025372428.1">
    <property type="nucleotide sequence ID" value="XM_025512167.1"/>
</dbReference>
<keyword evidence="3" id="KW-0677">Repeat</keyword>
<evidence type="ECO:0000256" key="5">
    <source>
        <dbReference type="ARBA" id="ARBA00023098"/>
    </source>
</evidence>
<dbReference type="GO" id="GO:0005811">
    <property type="term" value="C:lipid droplet"/>
    <property type="evidence" value="ECO:0007669"/>
    <property type="project" value="InterPro"/>
</dbReference>
<dbReference type="InterPro" id="IPR032697">
    <property type="entry name" value="SQ_cyclase_N"/>
</dbReference>
<dbReference type="AlphaFoldDB" id="A0A316W830"/>
<evidence type="ECO:0000256" key="3">
    <source>
        <dbReference type="ARBA" id="ARBA00022737"/>
    </source>
</evidence>
<comment type="similarity">
    <text evidence="1 7">Belongs to the terpene cyclase/mutase family.</text>
</comment>
<dbReference type="Pfam" id="PF13243">
    <property type="entry name" value="SQHop_cyclase_C"/>
    <property type="match status" value="1"/>
</dbReference>
<feature type="domain" description="Squalene cyclase N-terminal" evidence="9">
    <location>
        <begin position="69"/>
        <end position="356"/>
    </location>
</feature>
<dbReference type="Pfam" id="PF13249">
    <property type="entry name" value="SQHop_cyclase_N"/>
    <property type="match status" value="1"/>
</dbReference>
<dbReference type="GeneID" id="37034037"/>
<evidence type="ECO:0000313" key="11">
    <source>
        <dbReference type="Proteomes" id="UP000245783"/>
    </source>
</evidence>
<evidence type="ECO:0000256" key="4">
    <source>
        <dbReference type="ARBA" id="ARBA00022955"/>
    </source>
</evidence>
<dbReference type="GO" id="GO:0000250">
    <property type="term" value="F:lanosterol synthase activity"/>
    <property type="evidence" value="ECO:0007669"/>
    <property type="project" value="TreeGrafter"/>
</dbReference>
<organism evidence="10 11">
    <name type="scientific">Ceraceosorus guamensis</name>
    <dbReference type="NCBI Taxonomy" id="1522189"/>
    <lineage>
        <taxon>Eukaryota</taxon>
        <taxon>Fungi</taxon>
        <taxon>Dikarya</taxon>
        <taxon>Basidiomycota</taxon>
        <taxon>Ustilaginomycotina</taxon>
        <taxon>Exobasidiomycetes</taxon>
        <taxon>Ceraceosorales</taxon>
        <taxon>Ceraceosoraceae</taxon>
        <taxon>Ceraceosorus</taxon>
    </lineage>
</organism>
<dbReference type="OrthoDB" id="21502at2759"/>
<dbReference type="STRING" id="1522189.A0A316W830"/>
<keyword evidence="4" id="KW-0752">Steroid biosynthesis</keyword>
<dbReference type="SUPFAM" id="SSF48239">
    <property type="entry name" value="Terpenoid cyclases/Protein prenyltransferases"/>
    <property type="match status" value="2"/>
</dbReference>
<evidence type="ECO:0000256" key="6">
    <source>
        <dbReference type="ARBA" id="ARBA00023235"/>
    </source>
</evidence>
<dbReference type="CDD" id="cd02892">
    <property type="entry name" value="SQCY_1"/>
    <property type="match status" value="1"/>
</dbReference>
<dbReference type="InParanoid" id="A0A316W830"/>
<dbReference type="EMBL" id="KZ819356">
    <property type="protein sequence ID" value="PWN45268.1"/>
    <property type="molecule type" value="Genomic_DNA"/>
</dbReference>
<dbReference type="InterPro" id="IPR018333">
    <property type="entry name" value="Squalene_cyclase"/>
</dbReference>
<evidence type="ECO:0000259" key="9">
    <source>
        <dbReference type="Pfam" id="PF13249"/>
    </source>
</evidence>
<dbReference type="Proteomes" id="UP000245783">
    <property type="component" value="Unassembled WGS sequence"/>
</dbReference>
<dbReference type="PANTHER" id="PTHR11764">
    <property type="entry name" value="TERPENE CYCLASE/MUTASE FAMILY MEMBER"/>
    <property type="match status" value="1"/>
</dbReference>
<protein>
    <recommendedName>
        <fullName evidence="7">Terpene cyclase/mutase family member</fullName>
        <ecNumber evidence="7">5.4.99.-</ecNumber>
    </recommendedName>
</protein>
<keyword evidence="2" id="KW-0444">Lipid biosynthesis</keyword>
<dbReference type="InterPro" id="IPR002365">
    <property type="entry name" value="Terpene_synthase_CS"/>
</dbReference>
<dbReference type="SFLD" id="SFLDG01016">
    <property type="entry name" value="Prenyltransferase_Like_2"/>
    <property type="match status" value="1"/>
</dbReference>
<keyword evidence="5" id="KW-0443">Lipid metabolism</keyword>
<name>A0A316W830_9BASI</name>
<dbReference type="GO" id="GO:0016104">
    <property type="term" value="P:triterpenoid biosynthetic process"/>
    <property type="evidence" value="ECO:0007669"/>
    <property type="project" value="InterPro"/>
</dbReference>
<proteinExistence type="inferred from homology"/>
<keyword evidence="11" id="KW-1185">Reference proteome</keyword>
<evidence type="ECO:0000256" key="2">
    <source>
        <dbReference type="ARBA" id="ARBA00022516"/>
    </source>
</evidence>
<gene>
    <name evidence="10" type="ORF">IE81DRAFT_297894</name>
</gene>
<dbReference type="Gene3D" id="6.20.120.20">
    <property type="match status" value="1"/>
</dbReference>
<dbReference type="InterPro" id="IPR008930">
    <property type="entry name" value="Terpenoid_cyclase/PrenylTrfase"/>
</dbReference>
<sequence>MEQTDYSRWRLEVDHGRHVWHYLRTDEECTRWPQSDEDKYWLGLDIGAPKLPRATNPIDAARNGFKFYRRIQSNDGHWAGEYGGPLFLLPGLVIGMYVTSTPVPAEWAIEIKRYLVNRANKDGGWGLHIAGESTAFGTATNYTVCRLLGMEADHPAMIRARGVLHKLGGARGVPAWGKLWLAVLNVYDWEGMHPIPPELWCLPDWIPFHPWRWWIHTRMVYLPMGYLWAKRFKCPLDPLIESLRQELYTEPYESIHWPSQRNHVAEVDIWAPHTKTMEGLMAVLGVYESCGSIPPLRRAGVKRAYQLLAMEDENTSYQTVGPVSKMLNYICRWIEEGPDSDVMAKHREKLKDFMWMGRDGMMMTGTNGSQLWDTAFIAQAMVDSGLVDDDDTKNSCYRILDWLDEHQIRDNPKHYNAAYRYSSKGAWPFSTKEQSYTVSDCTGEGMKATIMLQNDAKLPQRIAIERLHDSVDLLLTMQNRSGGFASYETINGPAVLEWLNPAEVFGDIMIEYDYPECTTSVVTGLLKFQQISNYRKKDIDRCVKSAFGYIMKAQRPDGSWFGSWAVCFTYAMMFALESLHLAGQSCENSEPVRRACQFLLGKQREDGGWGEDFKSCVEGRYVQAATSRVVQTSWAVIALLHAGCEDKGAIRRGVSLIMGRQLDDGSWADEETVGVFNRNCSISYPNYVHSFTIWALGKANRHLGTW</sequence>
<evidence type="ECO:0000256" key="1">
    <source>
        <dbReference type="ARBA" id="ARBA00009755"/>
    </source>
</evidence>
<accession>A0A316W830</accession>
<dbReference type="InterPro" id="IPR032696">
    <property type="entry name" value="SQ_cyclase_C"/>
</dbReference>
<dbReference type="FunCoup" id="A0A316W830">
    <property type="interactions" value="82"/>
</dbReference>
<dbReference type="GO" id="GO:0006696">
    <property type="term" value="P:ergosterol biosynthetic process"/>
    <property type="evidence" value="ECO:0007669"/>
    <property type="project" value="TreeGrafter"/>
</dbReference>
<dbReference type="NCBIfam" id="TIGR01787">
    <property type="entry name" value="squalene_cyclas"/>
    <property type="match status" value="1"/>
</dbReference>